<keyword evidence="2" id="KW-1185">Reference proteome</keyword>
<evidence type="ECO:0000313" key="2">
    <source>
        <dbReference type="Proteomes" id="UP001500968"/>
    </source>
</evidence>
<name>A0ABP7TJB1_9FLAO</name>
<accession>A0ABP7TJB1</accession>
<organism evidence="1 2">
    <name type="scientific">Flavobacterium cheonhonense</name>
    <dbReference type="NCBI Taxonomy" id="706185"/>
    <lineage>
        <taxon>Bacteria</taxon>
        <taxon>Pseudomonadati</taxon>
        <taxon>Bacteroidota</taxon>
        <taxon>Flavobacteriia</taxon>
        <taxon>Flavobacteriales</taxon>
        <taxon>Flavobacteriaceae</taxon>
        <taxon>Flavobacterium</taxon>
    </lineage>
</organism>
<dbReference type="RefSeq" id="WP_324692182.1">
    <property type="nucleotide sequence ID" value="NZ_BAABCR010000012.1"/>
</dbReference>
<evidence type="ECO:0000313" key="1">
    <source>
        <dbReference type="EMBL" id="GAA4026902.1"/>
    </source>
</evidence>
<reference evidence="2" key="1">
    <citation type="journal article" date="2019" name="Int. J. Syst. Evol. Microbiol.">
        <title>The Global Catalogue of Microorganisms (GCM) 10K type strain sequencing project: providing services to taxonomists for standard genome sequencing and annotation.</title>
        <authorList>
            <consortium name="The Broad Institute Genomics Platform"/>
            <consortium name="The Broad Institute Genome Sequencing Center for Infectious Disease"/>
            <person name="Wu L."/>
            <person name="Ma J."/>
        </authorList>
    </citation>
    <scope>NUCLEOTIDE SEQUENCE [LARGE SCALE GENOMIC DNA]</scope>
    <source>
        <strain evidence="2">JCM 17064</strain>
    </source>
</reference>
<comment type="caution">
    <text evidence="1">The sequence shown here is derived from an EMBL/GenBank/DDBJ whole genome shotgun (WGS) entry which is preliminary data.</text>
</comment>
<sequence>MNTIFKYCEEKFNITKGCNTLQLGTLEYYRDLDPSFSITDSNEGILGAEAINGPIVFERGEALGTGFGNGTYRGKLTFEKSLNISAPNVYIFSATLNSVNEFWTEYNSFYIIKNLNDFCETIVYILRKAITLDDIKQTKFSLNQLNSLRFEVICKPVTYIKKPFEFTNENKIDVMNKVYNPENMFMKCETYSREREIRIAFILTDGKKIYSVNKHPKIIDLNLLKSCLY</sequence>
<gene>
    <name evidence="1" type="ORF">GCM10022386_07830</name>
</gene>
<dbReference type="Proteomes" id="UP001500968">
    <property type="component" value="Unassembled WGS sequence"/>
</dbReference>
<proteinExistence type="predicted"/>
<protein>
    <submittedName>
        <fullName evidence="1">Uncharacterized protein</fullName>
    </submittedName>
</protein>
<dbReference type="EMBL" id="BAABCR010000012">
    <property type="protein sequence ID" value="GAA4026902.1"/>
    <property type="molecule type" value="Genomic_DNA"/>
</dbReference>